<evidence type="ECO:0000256" key="1">
    <source>
        <dbReference type="ARBA" id="ARBA00006534"/>
    </source>
</evidence>
<dbReference type="Gene3D" id="3.40.50.880">
    <property type="match status" value="1"/>
</dbReference>
<keyword evidence="3" id="KW-0378">Hydrolase</keyword>
<reference evidence="6" key="1">
    <citation type="submission" date="2007-11" db="EMBL/GenBank/DDBJ databases">
        <title>Complete genome sequence of Clostridium phytofermentans ISDg.</title>
        <authorList>
            <person name="Leschine S.B."/>
            <person name="Warnick T.A."/>
            <person name="Blanchard J.L."/>
            <person name="Schnell D.J."/>
            <person name="Petit E.L."/>
            <person name="LaTouf W.G."/>
            <person name="Copeland A."/>
            <person name="Lucas S."/>
            <person name="Lapidus A."/>
            <person name="Barry K."/>
            <person name="Glavina del Rio T."/>
            <person name="Dalin E."/>
            <person name="Tice H."/>
            <person name="Pitluck S."/>
            <person name="Kiss H."/>
            <person name="Brettin T."/>
            <person name="Bruce D."/>
            <person name="Detter J.C."/>
            <person name="Han C."/>
            <person name="Kuske C."/>
            <person name="Schmutz J."/>
            <person name="Larimer F."/>
            <person name="Land M."/>
            <person name="Hauser L."/>
            <person name="Kyrpides N."/>
            <person name="Kim E.A."/>
            <person name="Richardson P."/>
        </authorList>
    </citation>
    <scope>NUCLEOTIDE SEQUENCE [LARGE SCALE GENOMIC DNA]</scope>
    <source>
        <strain evidence="6">ATCC 700394 / DSM 18823 / ISDg</strain>
    </source>
</reference>
<dbReference type="RefSeq" id="WP_012201344.1">
    <property type="nucleotide sequence ID" value="NC_010001.1"/>
</dbReference>
<keyword evidence="6" id="KW-1185">Reference proteome</keyword>
<evidence type="ECO:0000256" key="4">
    <source>
        <dbReference type="ARBA" id="ARBA00022825"/>
    </source>
</evidence>
<dbReference type="GO" id="GO:0008236">
    <property type="term" value="F:serine-type peptidase activity"/>
    <property type="evidence" value="ECO:0007669"/>
    <property type="project" value="UniProtKB-KW"/>
</dbReference>
<evidence type="ECO:0000313" key="6">
    <source>
        <dbReference type="Proteomes" id="UP000000370"/>
    </source>
</evidence>
<keyword evidence="2" id="KW-0645">Protease</keyword>
<dbReference type="InterPro" id="IPR029062">
    <property type="entry name" value="Class_I_gatase-like"/>
</dbReference>
<dbReference type="HOGENOM" id="CLU_090997_0_0_9"/>
<dbReference type="Pfam" id="PF03575">
    <property type="entry name" value="Peptidase_S51"/>
    <property type="match status" value="1"/>
</dbReference>
<organism evidence="5 6">
    <name type="scientific">Lachnoclostridium phytofermentans (strain ATCC 700394 / DSM 18823 / ISDg)</name>
    <name type="common">Clostridium phytofermentans</name>
    <dbReference type="NCBI Taxonomy" id="357809"/>
    <lineage>
        <taxon>Bacteria</taxon>
        <taxon>Bacillati</taxon>
        <taxon>Bacillota</taxon>
        <taxon>Clostridia</taxon>
        <taxon>Lachnospirales</taxon>
        <taxon>Lachnospiraceae</taxon>
    </lineage>
</organism>
<dbReference type="SUPFAM" id="SSF52317">
    <property type="entry name" value="Class I glutamine amidotransferase-like"/>
    <property type="match status" value="1"/>
</dbReference>
<sequence length="204" mass="23056">MKKLFLSSSFKDVANLFPEFASSDLTEKTVTFIPTAALHEKMNFYVKSGRKALEKLGLKVDELEISTATQSDILSKLQNNDFIYVSGGNTFFLLQELRRVGADKIIMEQIESGKIYIGESAGSMILSPNIEYVKDMDDYKKANDLTNFNALNIIDFYPLPHYNCFPFQKTVEKIISKYKDTLVLTPINNSQVILINGSDIRIGE</sequence>
<dbReference type="InterPro" id="IPR005320">
    <property type="entry name" value="Peptidase_S51"/>
</dbReference>
<dbReference type="GO" id="GO:0006508">
    <property type="term" value="P:proteolysis"/>
    <property type="evidence" value="ECO:0007669"/>
    <property type="project" value="UniProtKB-KW"/>
</dbReference>
<dbReference type="PANTHER" id="PTHR20842">
    <property type="entry name" value="PROTEASE S51 ALPHA-ASPARTYL DIPEPTIDASE"/>
    <property type="match status" value="1"/>
</dbReference>
<protein>
    <submittedName>
        <fullName evidence="5">Peptidase S51 dipeptidase E</fullName>
    </submittedName>
</protein>
<dbReference type="EMBL" id="CP000885">
    <property type="protein sequence ID" value="ABX43695.1"/>
    <property type="molecule type" value="Genomic_DNA"/>
</dbReference>
<evidence type="ECO:0000313" key="5">
    <source>
        <dbReference type="EMBL" id="ABX43695.1"/>
    </source>
</evidence>
<comment type="similarity">
    <text evidence="1">Belongs to the peptidase S51 family.</text>
</comment>
<name>A9KSP3_LACP7</name>
<dbReference type="PANTHER" id="PTHR20842:SF0">
    <property type="entry name" value="ALPHA-ASPARTYL DIPEPTIDASE"/>
    <property type="match status" value="1"/>
</dbReference>
<gene>
    <name evidence="5" type="ordered locus">Cphy_3342</name>
</gene>
<keyword evidence="4" id="KW-0720">Serine protease</keyword>
<dbReference type="Proteomes" id="UP000000370">
    <property type="component" value="Chromosome"/>
</dbReference>
<dbReference type="AlphaFoldDB" id="A9KSP3"/>
<proteinExistence type="inferred from homology"/>
<dbReference type="OrthoDB" id="9778515at2"/>
<dbReference type="eggNOG" id="COG3340">
    <property type="taxonomic scope" value="Bacteria"/>
</dbReference>
<dbReference type="FunFam" id="3.40.50.880:FF:000094">
    <property type="entry name" value="Uncharacterized peptidase Lmo0363"/>
    <property type="match status" value="1"/>
</dbReference>
<evidence type="ECO:0000256" key="2">
    <source>
        <dbReference type="ARBA" id="ARBA00022670"/>
    </source>
</evidence>
<evidence type="ECO:0000256" key="3">
    <source>
        <dbReference type="ARBA" id="ARBA00022801"/>
    </source>
</evidence>
<accession>A9KSP3</accession>
<dbReference type="KEGG" id="cpy:Cphy_3342"/>